<dbReference type="EMBL" id="CP024785">
    <property type="protein sequence ID" value="AUB41212.1"/>
    <property type="molecule type" value="Genomic_DNA"/>
</dbReference>
<dbReference type="AlphaFoldDB" id="A0A2K8T0J2"/>
<accession>A0A2K8T0J2</accession>
<dbReference type="Proteomes" id="UP000232003">
    <property type="component" value="Chromosome"/>
</dbReference>
<protein>
    <submittedName>
        <fullName evidence="1">Uncharacterized protein</fullName>
    </submittedName>
</protein>
<evidence type="ECO:0000313" key="2">
    <source>
        <dbReference type="Proteomes" id="UP000232003"/>
    </source>
</evidence>
<keyword evidence="2" id="KW-1185">Reference proteome</keyword>
<evidence type="ECO:0000313" key="1">
    <source>
        <dbReference type="EMBL" id="AUB41212.1"/>
    </source>
</evidence>
<name>A0A2K8T0J2_9NOSO</name>
<proteinExistence type="predicted"/>
<gene>
    <name evidence="1" type="ORF">COO91_07257</name>
</gene>
<organism evidence="1 2">
    <name type="scientific">Nostoc flagelliforme CCNUN1</name>
    <dbReference type="NCBI Taxonomy" id="2038116"/>
    <lineage>
        <taxon>Bacteria</taxon>
        <taxon>Bacillati</taxon>
        <taxon>Cyanobacteriota</taxon>
        <taxon>Cyanophyceae</taxon>
        <taxon>Nostocales</taxon>
        <taxon>Nostocaceae</taxon>
        <taxon>Nostoc</taxon>
    </lineage>
</organism>
<sequence>MSNVLINVPPEDLLNSNSLTSPALPLLQKVYSRSAKTQTTGEYSSG</sequence>
<reference evidence="1 2" key="1">
    <citation type="submission" date="2017-11" db="EMBL/GenBank/DDBJ databases">
        <title>Complete genome of a free-living desiccation-tolerant cyanobacterium and its photosynthetic adaptation to extreme terrestrial habitat.</title>
        <authorList>
            <person name="Shang J."/>
        </authorList>
    </citation>
    <scope>NUCLEOTIDE SEQUENCE [LARGE SCALE GENOMIC DNA]</scope>
    <source>
        <strain evidence="1 2">CCNUN1</strain>
    </source>
</reference>
<dbReference type="KEGG" id="nfl:COO91_07257"/>